<evidence type="ECO:0000256" key="6">
    <source>
        <dbReference type="ARBA" id="ARBA00037859"/>
    </source>
</evidence>
<evidence type="ECO:0000256" key="2">
    <source>
        <dbReference type="ARBA" id="ARBA00022679"/>
    </source>
</evidence>
<proteinExistence type="predicted"/>
<accession>A0A8T1V727</accession>
<dbReference type="GO" id="GO:0061630">
    <property type="term" value="F:ubiquitin protein ligase activity"/>
    <property type="evidence" value="ECO:0007669"/>
    <property type="project" value="TreeGrafter"/>
</dbReference>
<evidence type="ECO:0000256" key="10">
    <source>
        <dbReference type="PROSITE-ProRule" id="PRU00023"/>
    </source>
</evidence>
<evidence type="ECO:0000256" key="5">
    <source>
        <dbReference type="ARBA" id="ARBA00023306"/>
    </source>
</evidence>
<feature type="domain" description="HECT" evidence="14">
    <location>
        <begin position="377"/>
        <end position="714"/>
    </location>
</feature>
<dbReference type="EMBL" id="JAGDFM010000887">
    <property type="protein sequence ID" value="KAG7375888.1"/>
    <property type="molecule type" value="Genomic_DNA"/>
</dbReference>
<dbReference type="FunFam" id="3.30.2410.10:FF:000009">
    <property type="entry name" value="Probable E3 ubiquitin-protein ligase HECTD2"/>
    <property type="match status" value="1"/>
</dbReference>
<dbReference type="PANTHER" id="PTHR11254:SF440">
    <property type="entry name" value="E3 UBIQUITIN-PROTEIN LIGASE NEDD-4"/>
    <property type="match status" value="1"/>
</dbReference>
<keyword evidence="13" id="KW-1133">Transmembrane helix</keyword>
<dbReference type="Proteomes" id="UP000694044">
    <property type="component" value="Unassembled WGS sequence"/>
</dbReference>
<keyword evidence="16" id="KW-1185">Reference proteome</keyword>
<reference evidence="15" key="1">
    <citation type="submission" date="2021-02" db="EMBL/GenBank/DDBJ databases">
        <authorList>
            <person name="Palmer J.M."/>
        </authorList>
    </citation>
    <scope>NUCLEOTIDE SEQUENCE</scope>
    <source>
        <strain evidence="15">SCRP734</strain>
    </source>
</reference>
<comment type="subcellular location">
    <subcellularLocation>
        <location evidence="1">Endoplasmic reticulum</location>
    </subcellularLocation>
    <subcellularLocation>
        <location evidence="6">Golgi apparatus</location>
        <location evidence="6">Golgi stack membrane</location>
    </subcellularLocation>
</comment>
<keyword evidence="13" id="KW-0472">Membrane</keyword>
<evidence type="ECO:0000256" key="3">
    <source>
        <dbReference type="ARBA" id="ARBA00022824"/>
    </source>
</evidence>
<dbReference type="AlphaFoldDB" id="A0A8T1V727"/>
<dbReference type="PROSITE" id="PS50297">
    <property type="entry name" value="ANK_REP_REGION"/>
    <property type="match status" value="1"/>
</dbReference>
<evidence type="ECO:0000256" key="4">
    <source>
        <dbReference type="ARBA" id="ARBA00023034"/>
    </source>
</evidence>
<dbReference type="SMART" id="SM00248">
    <property type="entry name" value="ANK"/>
    <property type="match status" value="3"/>
</dbReference>
<dbReference type="InterPro" id="IPR000569">
    <property type="entry name" value="HECT_dom"/>
</dbReference>
<evidence type="ECO:0000256" key="9">
    <source>
        <dbReference type="ARBA" id="ARBA00042378"/>
    </source>
</evidence>
<evidence type="ECO:0000256" key="1">
    <source>
        <dbReference type="ARBA" id="ARBA00004240"/>
    </source>
</evidence>
<dbReference type="OrthoDB" id="8068875at2759"/>
<keyword evidence="5" id="KW-0131">Cell cycle</keyword>
<gene>
    <name evidence="15" type="ORF">PHYPSEUDO_014915</name>
</gene>
<feature type="transmembrane region" description="Helical" evidence="13">
    <location>
        <begin position="6"/>
        <end position="25"/>
    </location>
</feature>
<dbReference type="Pfam" id="PF00632">
    <property type="entry name" value="HECT"/>
    <property type="match status" value="1"/>
</dbReference>
<dbReference type="GO" id="GO:0016567">
    <property type="term" value="P:protein ubiquitination"/>
    <property type="evidence" value="ECO:0007669"/>
    <property type="project" value="TreeGrafter"/>
</dbReference>
<protein>
    <recommendedName>
        <fullName evidence="7">E3 ubiquitin-protein ligase HACE1</fullName>
    </recommendedName>
    <alternativeName>
        <fullName evidence="9">HECT domain and ankyrin repeat-containing E3 ubiquitin-protein ligase 1</fullName>
    </alternativeName>
    <alternativeName>
        <fullName evidence="8">HECT-type E3 ubiquitin transferase HACE1</fullName>
    </alternativeName>
</protein>
<keyword evidence="11" id="KW-0833">Ubl conjugation pathway</keyword>
<evidence type="ECO:0000259" key="14">
    <source>
        <dbReference type="PROSITE" id="PS50237"/>
    </source>
</evidence>
<dbReference type="PROSITE" id="PS50237">
    <property type="entry name" value="HECT"/>
    <property type="match status" value="1"/>
</dbReference>
<name>A0A8T1V727_9STRA</name>
<keyword evidence="4" id="KW-0333">Golgi apparatus</keyword>
<dbReference type="InterPro" id="IPR050409">
    <property type="entry name" value="E3_ubiq-protein_ligase"/>
</dbReference>
<evidence type="ECO:0000256" key="13">
    <source>
        <dbReference type="SAM" id="Phobius"/>
    </source>
</evidence>
<evidence type="ECO:0000256" key="7">
    <source>
        <dbReference type="ARBA" id="ARBA00040370"/>
    </source>
</evidence>
<keyword evidence="10" id="KW-0040">ANK repeat</keyword>
<sequence length="883" mass="98612">MEPALGFLMVLAIIALLFFFLSLLARRAYIRRQRSLELHAPLLNSDDRRVDAALRDAEEGFNVCSVCSFENFKRFKFCTVCGEAVGGRARGGTGGISSKKRPTRLSFLPLFQRESRMELVTATPPQQTTRRRLRAQRRKEWTRKLDVEGCAYWFRDGRWGDTQFAGFVVEFQSPNAMSDTDTNPSLPQTDPAKAGGDEKAILEEQSSNAVGEKGPSLECGTDSWVGGAAAASAATDNPEPEPEQAVESAADIEHDNVHQPLVGSVEDCIAALVQRTQVQHAVLTPSSDTAVDASMLPLNIRFGPNAEQIDNQGATASPTPLHETLALAAKDFPSKYAHFVTATSALLVPSEREHLRLNVERANIFEDSMESLAIIPLQNVHSVLRINFLDESGVDAGGLHREWFVLLNEMLVDPARGLFVCTNKNEQTFFLCPCSNADFLPDQLLHLYATGRLLGRALLEGSMLCFHLAPPLLKLMLGYPLSFADVEDLDPEVHMNLHWLLDNKNVESLGLYFTVTVKDGEKYRDVELVPGGSSITVTDSNKREYVERKWQFLLVESVTSQLQAFLRGLYEIIPRELLLVFDPEEFDFLLCGSDEIDVDDWERNTKYSEDLHHHRSLVWFWELVREMPNEYRRRLLQFSTGSSRVPLGGFSALTSYDGRLCPFTLKAVSLVGDGFIHSHACFNRLDLPLHVVRDELKAVLYAMLETEVWMQAAGENDVKLVNSLYTENPTLLDERHPYTGRTALQHASAWDAQDVVRFLLEHGAGVLVTDADGNSVLHLATAANALTSLQLILRYLRESSYLDEEWTRTLVNQRNRFGYTALLIAGDEGFAECCAALVDEGDVDITLPLPDAPYPTAIDLALRSGHHEVVGVLHRPFQRNLQL</sequence>
<keyword evidence="2" id="KW-0808">Transferase</keyword>
<organism evidence="15 16">
    <name type="scientific">Phytophthora pseudosyringae</name>
    <dbReference type="NCBI Taxonomy" id="221518"/>
    <lineage>
        <taxon>Eukaryota</taxon>
        <taxon>Sar</taxon>
        <taxon>Stramenopiles</taxon>
        <taxon>Oomycota</taxon>
        <taxon>Peronosporomycetes</taxon>
        <taxon>Peronosporales</taxon>
        <taxon>Peronosporaceae</taxon>
        <taxon>Phytophthora</taxon>
    </lineage>
</organism>
<evidence type="ECO:0000313" key="16">
    <source>
        <dbReference type="Proteomes" id="UP000694044"/>
    </source>
</evidence>
<evidence type="ECO:0000256" key="11">
    <source>
        <dbReference type="PROSITE-ProRule" id="PRU00104"/>
    </source>
</evidence>
<dbReference type="Pfam" id="PF12796">
    <property type="entry name" value="Ank_2"/>
    <property type="match status" value="1"/>
</dbReference>
<dbReference type="SMART" id="SM00119">
    <property type="entry name" value="HECTc"/>
    <property type="match status" value="1"/>
</dbReference>
<feature type="repeat" description="ANK" evidence="10">
    <location>
        <begin position="739"/>
        <end position="771"/>
    </location>
</feature>
<dbReference type="PROSITE" id="PS50088">
    <property type="entry name" value="ANK_REPEAT"/>
    <property type="match status" value="1"/>
</dbReference>
<feature type="active site" description="Glycyl thioester intermediate" evidence="11">
    <location>
        <position position="681"/>
    </location>
</feature>
<dbReference type="CDD" id="cd00078">
    <property type="entry name" value="HECTc"/>
    <property type="match status" value="1"/>
</dbReference>
<dbReference type="GO" id="GO:0006511">
    <property type="term" value="P:ubiquitin-dependent protein catabolic process"/>
    <property type="evidence" value="ECO:0007669"/>
    <property type="project" value="TreeGrafter"/>
</dbReference>
<keyword evidence="13" id="KW-0812">Transmembrane</keyword>
<dbReference type="PANTHER" id="PTHR11254">
    <property type="entry name" value="HECT DOMAIN UBIQUITIN-PROTEIN LIGASE"/>
    <property type="match status" value="1"/>
</dbReference>
<evidence type="ECO:0000256" key="8">
    <source>
        <dbReference type="ARBA" id="ARBA00041409"/>
    </source>
</evidence>
<evidence type="ECO:0000313" key="15">
    <source>
        <dbReference type="EMBL" id="KAG7375888.1"/>
    </source>
</evidence>
<keyword evidence="3" id="KW-0256">Endoplasmic reticulum</keyword>
<feature type="compositionally biased region" description="Polar residues" evidence="12">
    <location>
        <begin position="175"/>
        <end position="188"/>
    </location>
</feature>
<dbReference type="GO" id="GO:0032580">
    <property type="term" value="C:Golgi cisterna membrane"/>
    <property type="evidence" value="ECO:0007669"/>
    <property type="project" value="UniProtKB-SubCell"/>
</dbReference>
<dbReference type="GO" id="GO:0005783">
    <property type="term" value="C:endoplasmic reticulum"/>
    <property type="evidence" value="ECO:0007669"/>
    <property type="project" value="UniProtKB-SubCell"/>
</dbReference>
<evidence type="ECO:0000256" key="12">
    <source>
        <dbReference type="SAM" id="MobiDB-lite"/>
    </source>
</evidence>
<comment type="caution">
    <text evidence="15">The sequence shown here is derived from an EMBL/GenBank/DDBJ whole genome shotgun (WGS) entry which is preliminary data.</text>
</comment>
<feature type="region of interest" description="Disordered" evidence="12">
    <location>
        <begin position="175"/>
        <end position="197"/>
    </location>
</feature>
<dbReference type="InterPro" id="IPR002110">
    <property type="entry name" value="Ankyrin_rpt"/>
</dbReference>